<evidence type="ECO:0000256" key="2">
    <source>
        <dbReference type="ARBA" id="ARBA00006275"/>
    </source>
</evidence>
<comment type="subcellular location">
    <subcellularLocation>
        <location evidence="1">Cell outer membrane</location>
    </subcellularLocation>
</comment>
<dbReference type="InterPro" id="IPR012944">
    <property type="entry name" value="SusD_RagB_dom"/>
</dbReference>
<dbReference type="SUPFAM" id="SSF48452">
    <property type="entry name" value="TPR-like"/>
    <property type="match status" value="1"/>
</dbReference>
<dbReference type="EMBL" id="JAELVM010000003">
    <property type="protein sequence ID" value="MBL1222670.1"/>
    <property type="molecule type" value="Genomic_DNA"/>
</dbReference>
<keyword evidence="10" id="KW-1185">Reference proteome</keyword>
<name>A0ABS1QJ77_9FLAO</name>
<dbReference type="RefSeq" id="WP_202093204.1">
    <property type="nucleotide sequence ID" value="NZ_JAELVM010000003.1"/>
</dbReference>
<comment type="caution">
    <text evidence="9">The sequence shown here is derived from an EMBL/GenBank/DDBJ whole genome shotgun (WGS) entry which is preliminary data.</text>
</comment>
<accession>A0ABS1QJ77</accession>
<evidence type="ECO:0000313" key="9">
    <source>
        <dbReference type="EMBL" id="MBL1222670.1"/>
    </source>
</evidence>
<sequence>MKLNTIKLKNIVLPLSAAFLLTTASACISDLEREPITDVTSANIYKDFSNYKNILAKLYGGFAMGGQISGDGDQPDSDINGINGGFSQYTRLLYNLNVVTTDEAVIGWNDGNLHTLHKMTWDSSNEFIAAMYYRIYTEIAFCNEFLRNVTDEKLTENNITGDNLAQAKLMRAEARFLRAQSYTHAIDMFGNVPFVDETYLPGSVNPPQRIDRKSLFNFIESELVAVAAELKDPKTNEYGRADKAAAWSLLAKLYLNAEVYTGTQRNTDCITYCNKVIAAGYSLKPKYDELFLADNNLNNPEQIFSVNFDGINTQTNGGTTFLVHAAIGGDMKAVEFGVNGGWSGLRTTKAFVGLFPSNGSDKRGRFFTAGQNLEINDLGSFTDGYAFIKYKNIKSNGAAGAHNNWVEADIPLYRLADIYLMYAEAVLRGGGGGSQATAVGYVNQLRERAYGNTSGNVTSINLNFILDERARELSWETTRRSDLVRFNRYTTADYLWPWKGNVKDGKAVESYRNLFPIPNKDIIANPNLIQNPGY</sequence>
<evidence type="ECO:0000313" key="10">
    <source>
        <dbReference type="Proteomes" id="UP000661696"/>
    </source>
</evidence>
<dbReference type="Gene3D" id="1.10.3780.10">
    <property type="entry name" value="SusD-like"/>
    <property type="match status" value="1"/>
</dbReference>
<keyword evidence="3 6" id="KW-0732">Signal</keyword>
<reference evidence="9 10" key="1">
    <citation type="submission" date="2020-12" db="EMBL/GenBank/DDBJ databases">
        <title>Chryseobacterium endoalhailicus sp. nov., isolated from seed of leguminous plant.</title>
        <authorList>
            <person name="Zhang X."/>
        </authorList>
    </citation>
    <scope>NUCLEOTIDE SEQUENCE [LARGE SCALE GENOMIC DNA]</scope>
    <source>
        <strain evidence="9 10">L7</strain>
    </source>
</reference>
<dbReference type="Pfam" id="PF07980">
    <property type="entry name" value="SusD_RagB"/>
    <property type="match status" value="1"/>
</dbReference>
<evidence type="ECO:0000259" key="7">
    <source>
        <dbReference type="Pfam" id="PF07980"/>
    </source>
</evidence>
<evidence type="ECO:0000256" key="1">
    <source>
        <dbReference type="ARBA" id="ARBA00004442"/>
    </source>
</evidence>
<comment type="similarity">
    <text evidence="2">Belongs to the SusD family.</text>
</comment>
<dbReference type="InterPro" id="IPR011990">
    <property type="entry name" value="TPR-like_helical_dom_sf"/>
</dbReference>
<dbReference type="CDD" id="cd08977">
    <property type="entry name" value="SusD"/>
    <property type="match status" value="1"/>
</dbReference>
<dbReference type="Proteomes" id="UP000661696">
    <property type="component" value="Unassembled WGS sequence"/>
</dbReference>
<dbReference type="InterPro" id="IPR033985">
    <property type="entry name" value="SusD-like_N"/>
</dbReference>
<feature type="chain" id="PRO_5046109693" evidence="6">
    <location>
        <begin position="27"/>
        <end position="534"/>
    </location>
</feature>
<dbReference type="PROSITE" id="PS51257">
    <property type="entry name" value="PROKAR_LIPOPROTEIN"/>
    <property type="match status" value="1"/>
</dbReference>
<evidence type="ECO:0000256" key="4">
    <source>
        <dbReference type="ARBA" id="ARBA00023136"/>
    </source>
</evidence>
<evidence type="ECO:0000256" key="5">
    <source>
        <dbReference type="ARBA" id="ARBA00023237"/>
    </source>
</evidence>
<feature type="domain" description="RagB/SusD" evidence="7">
    <location>
        <begin position="385"/>
        <end position="534"/>
    </location>
</feature>
<evidence type="ECO:0000256" key="3">
    <source>
        <dbReference type="ARBA" id="ARBA00022729"/>
    </source>
</evidence>
<protein>
    <submittedName>
        <fullName evidence="9">RagB/SusD family nutrient uptake outer membrane protein</fullName>
    </submittedName>
</protein>
<keyword evidence="5" id="KW-0998">Cell outer membrane</keyword>
<feature type="domain" description="SusD-like N-terminal" evidence="8">
    <location>
        <begin position="107"/>
        <end position="255"/>
    </location>
</feature>
<organism evidence="9 10">
    <name type="scientific">Chryseobacterium endalhagicum</name>
    <dbReference type="NCBI Taxonomy" id="2797638"/>
    <lineage>
        <taxon>Bacteria</taxon>
        <taxon>Pseudomonadati</taxon>
        <taxon>Bacteroidota</taxon>
        <taxon>Flavobacteriia</taxon>
        <taxon>Flavobacteriales</taxon>
        <taxon>Weeksellaceae</taxon>
        <taxon>Chryseobacterium group</taxon>
        <taxon>Chryseobacterium</taxon>
    </lineage>
</organism>
<dbReference type="Gene3D" id="1.25.40.10">
    <property type="entry name" value="Tetratricopeptide repeat domain"/>
    <property type="match status" value="1"/>
</dbReference>
<feature type="signal peptide" evidence="6">
    <location>
        <begin position="1"/>
        <end position="26"/>
    </location>
</feature>
<keyword evidence="4" id="KW-0472">Membrane</keyword>
<gene>
    <name evidence="9" type="ORF">JET18_17585</name>
</gene>
<proteinExistence type="inferred from homology"/>
<evidence type="ECO:0000256" key="6">
    <source>
        <dbReference type="SAM" id="SignalP"/>
    </source>
</evidence>
<evidence type="ECO:0000259" key="8">
    <source>
        <dbReference type="Pfam" id="PF14322"/>
    </source>
</evidence>
<dbReference type="Pfam" id="PF14322">
    <property type="entry name" value="SusD-like_3"/>
    <property type="match status" value="1"/>
</dbReference>
<dbReference type="Gene3D" id="1.25.40.390">
    <property type="match status" value="1"/>
</dbReference>